<dbReference type="EMBL" id="JAEHNZ010000002">
    <property type="protein sequence ID" value="MBK0396146.1"/>
    <property type="molecule type" value="Genomic_DNA"/>
</dbReference>
<sequence length="61" mass="6940">MVRWWLADILFTSARLFSFNTPLGNHLSLFHFQAALAKYKRQPETQNGAAAACRQMATNRA</sequence>
<proteinExistence type="predicted"/>
<name>A0ABS1BS81_9NEIS</name>
<protein>
    <submittedName>
        <fullName evidence="1">Uncharacterized protein</fullName>
    </submittedName>
</protein>
<evidence type="ECO:0000313" key="1">
    <source>
        <dbReference type="EMBL" id="MBK0396146.1"/>
    </source>
</evidence>
<dbReference type="GeneID" id="84907499"/>
<evidence type="ECO:0000313" key="2">
    <source>
        <dbReference type="Proteomes" id="UP000614058"/>
    </source>
</evidence>
<dbReference type="Proteomes" id="UP000614058">
    <property type="component" value="Unassembled WGS sequence"/>
</dbReference>
<keyword evidence="2" id="KW-1185">Reference proteome</keyword>
<reference evidence="1 2" key="1">
    <citation type="journal article" date="2021" name="Pathogens">
        <title>Isolation and Characterization of Kingella bonacorsii sp. nov., A Novel Kingella Species Detected in a Stable Periodontitis Subject.</title>
        <authorList>
            <person name="Antezack A."/>
            <person name="Boxberger M."/>
            <person name="Rolland C."/>
            <person name="Monnet-Corti V."/>
            <person name="La Scola B."/>
        </authorList>
    </citation>
    <scope>NUCLEOTIDE SEQUENCE [LARGE SCALE GENOMIC DNA]</scope>
    <source>
        <strain evidence="1 2">Marseille-Q4569</strain>
    </source>
</reference>
<comment type="caution">
    <text evidence="1">The sequence shown here is derived from an EMBL/GenBank/DDBJ whole genome shotgun (WGS) entry which is preliminary data.</text>
</comment>
<dbReference type="RefSeq" id="WP_155803243.1">
    <property type="nucleotide sequence ID" value="NZ_JAEHNZ010000002.1"/>
</dbReference>
<accession>A0ABS1BS81</accession>
<gene>
    <name evidence="1" type="ORF">JDW22_06035</name>
</gene>
<organism evidence="1 2">
    <name type="scientific">Kingella bonacorsii</name>
    <dbReference type="NCBI Taxonomy" id="2796361"/>
    <lineage>
        <taxon>Bacteria</taxon>
        <taxon>Pseudomonadati</taxon>
        <taxon>Pseudomonadota</taxon>
        <taxon>Betaproteobacteria</taxon>
        <taxon>Neisseriales</taxon>
        <taxon>Neisseriaceae</taxon>
        <taxon>Kingella</taxon>
    </lineage>
</organism>